<name>A0ABU2JB87_9ACTN</name>
<dbReference type="Pfam" id="PF02566">
    <property type="entry name" value="OsmC"/>
    <property type="match status" value="1"/>
</dbReference>
<dbReference type="Gene3D" id="3.30.300.20">
    <property type="match status" value="1"/>
</dbReference>
<organism evidence="2 3">
    <name type="scientific">Jatrophihabitans lederbergiae</name>
    <dbReference type="NCBI Taxonomy" id="3075547"/>
    <lineage>
        <taxon>Bacteria</taxon>
        <taxon>Bacillati</taxon>
        <taxon>Actinomycetota</taxon>
        <taxon>Actinomycetes</taxon>
        <taxon>Jatrophihabitantales</taxon>
        <taxon>Jatrophihabitantaceae</taxon>
        <taxon>Jatrophihabitans</taxon>
    </lineage>
</organism>
<dbReference type="InterPro" id="IPR019953">
    <property type="entry name" value="OHR"/>
</dbReference>
<gene>
    <name evidence="2" type="ORF">RM423_11440</name>
</gene>
<dbReference type="Gene3D" id="2.20.25.10">
    <property type="match status" value="1"/>
</dbReference>
<comment type="caution">
    <text evidence="2">The sequence shown here is derived from an EMBL/GenBank/DDBJ whole genome shotgun (WGS) entry which is preliminary data.</text>
</comment>
<dbReference type="Proteomes" id="UP001183176">
    <property type="component" value="Unassembled WGS sequence"/>
</dbReference>
<evidence type="ECO:0000313" key="3">
    <source>
        <dbReference type="Proteomes" id="UP001183176"/>
    </source>
</evidence>
<proteinExistence type="inferred from homology"/>
<protein>
    <submittedName>
        <fullName evidence="2">Organic hydroperoxide resistance protein</fullName>
    </submittedName>
</protein>
<evidence type="ECO:0000256" key="1">
    <source>
        <dbReference type="ARBA" id="ARBA00007378"/>
    </source>
</evidence>
<dbReference type="InterPro" id="IPR015946">
    <property type="entry name" value="KH_dom-like_a/b"/>
</dbReference>
<comment type="similarity">
    <text evidence="1">Belongs to the OsmC/Ohr family.</text>
</comment>
<dbReference type="NCBIfam" id="TIGR03561">
    <property type="entry name" value="organ_hyd_perox"/>
    <property type="match status" value="1"/>
</dbReference>
<dbReference type="InterPro" id="IPR036102">
    <property type="entry name" value="OsmC/Ohrsf"/>
</dbReference>
<dbReference type="EMBL" id="JAVREH010000012">
    <property type="protein sequence ID" value="MDT0262011.1"/>
    <property type="molecule type" value="Genomic_DNA"/>
</dbReference>
<evidence type="ECO:0000313" key="2">
    <source>
        <dbReference type="EMBL" id="MDT0262011.1"/>
    </source>
</evidence>
<accession>A0ABU2JB87</accession>
<reference evidence="3" key="1">
    <citation type="submission" date="2023-07" db="EMBL/GenBank/DDBJ databases">
        <title>30 novel species of actinomycetes from the DSMZ collection.</title>
        <authorList>
            <person name="Nouioui I."/>
        </authorList>
    </citation>
    <scope>NUCLEOTIDE SEQUENCE [LARGE SCALE GENOMIC DNA]</scope>
    <source>
        <strain evidence="3">DSM 44399</strain>
    </source>
</reference>
<dbReference type="PANTHER" id="PTHR33797:SF2">
    <property type="entry name" value="ORGANIC HYDROPEROXIDE RESISTANCE PROTEIN-LIKE"/>
    <property type="match status" value="1"/>
</dbReference>
<keyword evidence="3" id="KW-1185">Reference proteome</keyword>
<dbReference type="SUPFAM" id="SSF82784">
    <property type="entry name" value="OsmC-like"/>
    <property type="match status" value="1"/>
</dbReference>
<dbReference type="PANTHER" id="PTHR33797">
    <property type="entry name" value="ORGANIC HYDROPEROXIDE RESISTANCE PROTEIN-LIKE"/>
    <property type="match status" value="1"/>
</dbReference>
<sequence>MPIELKKVAYVTSATAKGGRAGHVRSADGLVDFELAQPGSTPEPAVNPETLFAAGYASCFQGALENRAKTKGVDTSGSTVTANVSFGPSEDGGFGLAVELEVSIPGVEAAQAQELVELAHQFCPYSKATRDNIVVTLTVA</sequence>
<dbReference type="RefSeq" id="WP_311423165.1">
    <property type="nucleotide sequence ID" value="NZ_JAVREH010000012.1"/>
</dbReference>
<dbReference type="InterPro" id="IPR003718">
    <property type="entry name" value="OsmC/Ohr_fam"/>
</dbReference>